<dbReference type="InterPro" id="IPR027417">
    <property type="entry name" value="P-loop_NTPase"/>
</dbReference>
<name>A0A7D9EVP8_PARCT</name>
<organism evidence="4 5">
    <name type="scientific">Paramuricea clavata</name>
    <name type="common">Red gorgonian</name>
    <name type="synonym">Violescent sea-whip</name>
    <dbReference type="NCBI Taxonomy" id="317549"/>
    <lineage>
        <taxon>Eukaryota</taxon>
        <taxon>Metazoa</taxon>
        <taxon>Cnidaria</taxon>
        <taxon>Anthozoa</taxon>
        <taxon>Octocorallia</taxon>
        <taxon>Malacalcyonacea</taxon>
        <taxon>Plexauridae</taxon>
        <taxon>Paramuricea</taxon>
    </lineage>
</organism>
<dbReference type="InterPro" id="IPR000863">
    <property type="entry name" value="Sulfotransferase_dom"/>
</dbReference>
<evidence type="ECO:0000313" key="4">
    <source>
        <dbReference type="EMBL" id="CAB4018076.1"/>
    </source>
</evidence>
<reference evidence="4" key="1">
    <citation type="submission" date="2020-04" db="EMBL/GenBank/DDBJ databases">
        <authorList>
            <person name="Alioto T."/>
            <person name="Alioto T."/>
            <person name="Gomez Garrido J."/>
        </authorList>
    </citation>
    <scope>NUCLEOTIDE SEQUENCE</scope>
    <source>
        <strain evidence="4">A484AB</strain>
    </source>
</reference>
<evidence type="ECO:0000256" key="2">
    <source>
        <dbReference type="ARBA" id="ARBA00022679"/>
    </source>
</evidence>
<dbReference type="Pfam" id="PF00685">
    <property type="entry name" value="Sulfotransfer_1"/>
    <property type="match status" value="1"/>
</dbReference>
<dbReference type="PANTHER" id="PTHR11783">
    <property type="entry name" value="SULFOTRANSFERASE SULT"/>
    <property type="match status" value="1"/>
</dbReference>
<dbReference type="AlphaFoldDB" id="A0A7D9EVP8"/>
<gene>
    <name evidence="4" type="ORF">PACLA_8A066025</name>
</gene>
<protein>
    <submittedName>
        <fullName evidence="4">Sulfotransferase domain-containing</fullName>
    </submittedName>
</protein>
<keyword evidence="2" id="KW-0808">Transferase</keyword>
<keyword evidence="5" id="KW-1185">Reference proteome</keyword>
<dbReference type="Gene3D" id="3.40.50.300">
    <property type="entry name" value="P-loop containing nucleotide triphosphate hydrolases"/>
    <property type="match status" value="1"/>
</dbReference>
<dbReference type="Proteomes" id="UP001152795">
    <property type="component" value="Unassembled WGS sequence"/>
</dbReference>
<dbReference type="OrthoDB" id="205623at2759"/>
<dbReference type="SUPFAM" id="SSF52540">
    <property type="entry name" value="P-loop containing nucleoside triphosphate hydrolases"/>
    <property type="match status" value="1"/>
</dbReference>
<comment type="caution">
    <text evidence="4">The sequence shown here is derived from an EMBL/GenBank/DDBJ whole genome shotgun (WGS) entry which is preliminary data.</text>
</comment>
<evidence type="ECO:0000313" key="5">
    <source>
        <dbReference type="Proteomes" id="UP001152795"/>
    </source>
</evidence>
<dbReference type="GO" id="GO:0008146">
    <property type="term" value="F:sulfotransferase activity"/>
    <property type="evidence" value="ECO:0007669"/>
    <property type="project" value="InterPro"/>
</dbReference>
<sequence>MAFEKSGDGMRGVQLLKQRFSNFRTEQGRMHGLSFKPRPDDVFVVTSPKCGTTWMQQILHQLRSGGDMSFDEIDDVVPYIEMAYDIEVNLDAEQHYQPR</sequence>
<feature type="domain" description="Sulfotransferase" evidence="3">
    <location>
        <begin position="39"/>
        <end position="83"/>
    </location>
</feature>
<comment type="similarity">
    <text evidence="1">Belongs to the sulfotransferase 1 family.</text>
</comment>
<evidence type="ECO:0000259" key="3">
    <source>
        <dbReference type="Pfam" id="PF00685"/>
    </source>
</evidence>
<dbReference type="EMBL" id="CACRXK020009839">
    <property type="protein sequence ID" value="CAB4018076.1"/>
    <property type="molecule type" value="Genomic_DNA"/>
</dbReference>
<accession>A0A7D9EVP8</accession>
<proteinExistence type="inferred from homology"/>
<evidence type="ECO:0000256" key="1">
    <source>
        <dbReference type="ARBA" id="ARBA00005771"/>
    </source>
</evidence>